<comment type="caution">
    <text evidence="11">Lacks conserved residue(s) required for the propagation of feature annotation.</text>
</comment>
<feature type="binding site" evidence="11">
    <location>
        <position position="331"/>
    </location>
    <ligand>
        <name>FMN</name>
        <dbReference type="ChEBI" id="CHEBI:58210"/>
    </ligand>
</feature>
<dbReference type="EMBL" id="JAPQER010000004">
    <property type="protein sequence ID" value="MCY6485008.1"/>
    <property type="molecule type" value="Genomic_DNA"/>
</dbReference>
<organism evidence="12 13">
    <name type="scientific">Clostridium aestuarii</name>
    <dbReference type="NCBI Taxonomy" id="338193"/>
    <lineage>
        <taxon>Bacteria</taxon>
        <taxon>Bacillati</taxon>
        <taxon>Bacillota</taxon>
        <taxon>Clostridia</taxon>
        <taxon>Eubacteriales</taxon>
        <taxon>Clostridiaceae</taxon>
        <taxon>Clostridium</taxon>
    </lineage>
</organism>
<dbReference type="SUPFAM" id="SSF103263">
    <property type="entry name" value="Chorismate synthase, AroC"/>
    <property type="match status" value="1"/>
</dbReference>
<evidence type="ECO:0000256" key="3">
    <source>
        <dbReference type="ARBA" id="ARBA00013036"/>
    </source>
</evidence>
<dbReference type="RefSeq" id="WP_268041324.1">
    <property type="nucleotide sequence ID" value="NZ_JAPQER010000004.1"/>
</dbReference>
<keyword evidence="7 11" id="KW-0274">FAD</keyword>
<comment type="caution">
    <text evidence="12">The sequence shown here is derived from an EMBL/GenBank/DDBJ whole genome shotgun (WGS) entry which is preliminary data.</text>
</comment>
<evidence type="ECO:0000313" key="12">
    <source>
        <dbReference type="EMBL" id="MCY6485008.1"/>
    </source>
</evidence>
<dbReference type="PROSITE" id="PS00788">
    <property type="entry name" value="CHORISMATE_SYNTHASE_2"/>
    <property type="match status" value="1"/>
</dbReference>
<dbReference type="Gene3D" id="3.60.150.10">
    <property type="entry name" value="Chorismate synthase AroC"/>
    <property type="match status" value="1"/>
</dbReference>
<dbReference type="NCBIfam" id="NF003793">
    <property type="entry name" value="PRK05382.1"/>
    <property type="match status" value="1"/>
</dbReference>
<comment type="similarity">
    <text evidence="2 11">Belongs to the chorismate synthase family.</text>
</comment>
<feature type="binding site" evidence="11">
    <location>
        <position position="47"/>
    </location>
    <ligand>
        <name>NADP(+)</name>
        <dbReference type="ChEBI" id="CHEBI:58349"/>
    </ligand>
</feature>
<evidence type="ECO:0000256" key="2">
    <source>
        <dbReference type="ARBA" id="ARBA00008014"/>
    </source>
</evidence>
<dbReference type="Proteomes" id="UP001078443">
    <property type="component" value="Unassembled WGS sequence"/>
</dbReference>
<dbReference type="EC" id="4.2.3.5" evidence="3 11"/>
<dbReference type="PROSITE" id="PS00789">
    <property type="entry name" value="CHORISMATE_SYNTHASE_3"/>
    <property type="match status" value="1"/>
</dbReference>
<evidence type="ECO:0000256" key="4">
    <source>
        <dbReference type="ARBA" id="ARBA00022605"/>
    </source>
</evidence>
<dbReference type="CDD" id="cd07304">
    <property type="entry name" value="Chorismate_synthase"/>
    <property type="match status" value="1"/>
</dbReference>
<evidence type="ECO:0000313" key="13">
    <source>
        <dbReference type="Proteomes" id="UP001078443"/>
    </source>
</evidence>
<dbReference type="InterPro" id="IPR035904">
    <property type="entry name" value="Chorismate_synth_AroC_sf"/>
</dbReference>
<evidence type="ECO:0000256" key="6">
    <source>
        <dbReference type="ARBA" id="ARBA00022643"/>
    </source>
</evidence>
<evidence type="ECO:0000256" key="7">
    <source>
        <dbReference type="ARBA" id="ARBA00022827"/>
    </source>
</evidence>
<comment type="cofactor">
    <cofactor evidence="11">
        <name>FMNH2</name>
        <dbReference type="ChEBI" id="CHEBI:57618"/>
    </cofactor>
    <text evidence="11">Reduced FMN (FMNH(2)).</text>
</comment>
<dbReference type="PANTHER" id="PTHR21085">
    <property type="entry name" value="CHORISMATE SYNTHASE"/>
    <property type="match status" value="1"/>
</dbReference>
<evidence type="ECO:0000256" key="11">
    <source>
        <dbReference type="HAMAP-Rule" id="MF_00300"/>
    </source>
</evidence>
<accession>A0ABT4D192</accession>
<dbReference type="Pfam" id="PF01264">
    <property type="entry name" value="Chorismate_synt"/>
    <property type="match status" value="1"/>
</dbReference>
<proteinExistence type="inferred from homology"/>
<evidence type="ECO:0000256" key="8">
    <source>
        <dbReference type="ARBA" id="ARBA00022857"/>
    </source>
</evidence>
<comment type="catalytic activity">
    <reaction evidence="11">
        <text>5-O-(1-carboxyvinyl)-3-phosphoshikimate = chorismate + phosphate</text>
        <dbReference type="Rhea" id="RHEA:21020"/>
        <dbReference type="ChEBI" id="CHEBI:29748"/>
        <dbReference type="ChEBI" id="CHEBI:43474"/>
        <dbReference type="ChEBI" id="CHEBI:57701"/>
        <dbReference type="EC" id="4.2.3.5"/>
    </reaction>
</comment>
<feature type="binding site" evidence="11">
    <location>
        <begin position="304"/>
        <end position="308"/>
    </location>
    <ligand>
        <name>FMN</name>
        <dbReference type="ChEBI" id="CHEBI:58210"/>
    </ligand>
</feature>
<feature type="binding site" evidence="11">
    <location>
        <position position="289"/>
    </location>
    <ligand>
        <name>FMN</name>
        <dbReference type="ChEBI" id="CHEBI:58210"/>
    </ligand>
</feature>
<reference evidence="12" key="1">
    <citation type="submission" date="2022-12" db="EMBL/GenBank/DDBJ databases">
        <authorList>
            <person name="Wang J."/>
        </authorList>
    </citation>
    <scope>NUCLEOTIDE SEQUENCE</scope>
    <source>
        <strain evidence="12">HY-45-18</strain>
    </source>
</reference>
<protein>
    <recommendedName>
        <fullName evidence="3 11">Chorismate synthase</fullName>
        <shortName evidence="11">CS</shortName>
        <ecNumber evidence="3 11">4.2.3.5</ecNumber>
    </recommendedName>
    <alternativeName>
        <fullName evidence="11">5-enolpyruvylshikimate-3-phosphate phospholyase</fullName>
    </alternativeName>
</protein>
<keyword evidence="13" id="KW-1185">Reference proteome</keyword>
<comment type="subunit">
    <text evidence="11">Homotetramer.</text>
</comment>
<evidence type="ECO:0000256" key="10">
    <source>
        <dbReference type="ARBA" id="ARBA00023239"/>
    </source>
</evidence>
<dbReference type="GO" id="GO:0004107">
    <property type="term" value="F:chorismate synthase activity"/>
    <property type="evidence" value="ECO:0007669"/>
    <property type="project" value="UniProtKB-EC"/>
</dbReference>
<keyword evidence="10 11" id="KW-0456">Lyase</keyword>
<evidence type="ECO:0000256" key="1">
    <source>
        <dbReference type="ARBA" id="ARBA00005044"/>
    </source>
</evidence>
<keyword evidence="4 11" id="KW-0028">Amino-acid biosynthesis</keyword>
<feature type="binding site" evidence="11">
    <location>
        <begin position="125"/>
        <end position="127"/>
    </location>
    <ligand>
        <name>FMN</name>
        <dbReference type="ChEBI" id="CHEBI:58210"/>
    </ligand>
</feature>
<keyword evidence="6 11" id="KW-0288">FMN</keyword>
<keyword evidence="5 11" id="KW-0285">Flavoprotein</keyword>
<dbReference type="NCBIfam" id="TIGR00033">
    <property type="entry name" value="aroC"/>
    <property type="match status" value="1"/>
</dbReference>
<dbReference type="PANTHER" id="PTHR21085:SF0">
    <property type="entry name" value="CHORISMATE SYNTHASE"/>
    <property type="match status" value="1"/>
</dbReference>
<keyword evidence="8 11" id="KW-0521">NADP</keyword>
<gene>
    <name evidence="11 12" type="primary">aroC</name>
    <name evidence="12" type="ORF">OW763_11700</name>
</gene>
<keyword evidence="9 11" id="KW-0057">Aromatic amino acid biosynthesis</keyword>
<dbReference type="InterPro" id="IPR000453">
    <property type="entry name" value="Chorismate_synth"/>
</dbReference>
<comment type="pathway">
    <text evidence="1 11">Metabolic intermediate biosynthesis; chorismate biosynthesis; chorismate from D-erythrose 4-phosphate and phosphoenolpyruvate: step 7/7.</text>
</comment>
<feature type="binding site" evidence="11">
    <location>
        <position position="53"/>
    </location>
    <ligand>
        <name>NADP(+)</name>
        <dbReference type="ChEBI" id="CHEBI:58349"/>
    </ligand>
</feature>
<evidence type="ECO:0000256" key="9">
    <source>
        <dbReference type="ARBA" id="ARBA00023141"/>
    </source>
</evidence>
<dbReference type="HAMAP" id="MF_00300">
    <property type="entry name" value="Chorismate_synth"/>
    <property type="match status" value="1"/>
</dbReference>
<dbReference type="PIRSF" id="PIRSF001456">
    <property type="entry name" value="Chorismate_synth"/>
    <property type="match status" value="1"/>
</dbReference>
<dbReference type="InterPro" id="IPR020541">
    <property type="entry name" value="Chorismate_synthase_CS"/>
</dbReference>
<comment type="function">
    <text evidence="11">Catalyzes the anti-1,4-elimination of the C-3 phosphate and the C-6 proR hydrogen from 5-enolpyruvylshikimate-3-phosphate (EPSP) to yield chorismate, which is the branch point compound that serves as the starting substrate for the three terminal pathways of aromatic amino acid biosynthesis. This reaction introduces a second double bond into the aromatic ring system.</text>
</comment>
<sequence length="358" mass="39279">MSGVWGNNIKLSIFGESHGKGIGITIDGLKPGIEINLEDINKEMKRRAPGKNKLSTPRKEKDEFEILSGYFNNKTTGTPLCAFIKNSNQHSKDYEKTKNFMRPGHADYTGKIRYDGFNDYRGGGHFSGRLTAPLVFAGAVAKQILKKKGIIIGSHIKSIGNIEEGYFDEVNINQQILEELKNKEFAVMDDKKGLEMQKKILRAKENMDSVGGVIECAVLDLPQGIGSPFFYSIESVLSHLLFSVPAVKGVEFGAGFNIAQMKGSEANDEFYIENNNVKTYTNNNGGILGGITNGMPLIFRAAFKPTPSIGKSQRTINVETNENTTIEVEGRHDPCIVQRAVPVVEAVAAIGILECIES</sequence>
<evidence type="ECO:0000256" key="5">
    <source>
        <dbReference type="ARBA" id="ARBA00022630"/>
    </source>
</evidence>
<name>A0ABT4D192_9CLOT</name>